<accession>A0ABZ2LNE5</accession>
<protein>
    <submittedName>
        <fullName evidence="2">Uncharacterized protein</fullName>
    </submittedName>
</protein>
<dbReference type="Proteomes" id="UP001370348">
    <property type="component" value="Chromosome"/>
</dbReference>
<feature type="region of interest" description="Disordered" evidence="1">
    <location>
        <begin position="32"/>
        <end position="51"/>
    </location>
</feature>
<feature type="region of interest" description="Disordered" evidence="1">
    <location>
        <begin position="1"/>
        <end position="20"/>
    </location>
</feature>
<sequence>MSLQNDEFDPRASAPHFTRNVGDLRSRFTELRPRESVEPNTCELPRADPPERRRRFELRDHAQIAPCDNGTDVFSLVDERSGAHGANLSDATARGSTDSASLNLVLERLDLRVKRNELRFQTNDVELQRCDARASVGLPGHPPTFELALLRPKRGFGRCFTLSFCFAANGVDFGDCSAFLEALDAIELVASQGGGNSRLLAAAGGFVDSGLSLIAKVRECLFFGIELRARGRELRSDARDPRPHFAELESLRFRVKHHDDIPFLDLTVEHEVHLHGSTGDWSVYGMRRV</sequence>
<organism evidence="2 3">
    <name type="scientific">Pendulispora albinea</name>
    <dbReference type="NCBI Taxonomy" id="2741071"/>
    <lineage>
        <taxon>Bacteria</taxon>
        <taxon>Pseudomonadati</taxon>
        <taxon>Myxococcota</taxon>
        <taxon>Myxococcia</taxon>
        <taxon>Myxococcales</taxon>
        <taxon>Sorangiineae</taxon>
        <taxon>Pendulisporaceae</taxon>
        <taxon>Pendulispora</taxon>
    </lineage>
</organism>
<gene>
    <name evidence="2" type="ORF">LZC94_28880</name>
</gene>
<dbReference type="EMBL" id="CP089984">
    <property type="protein sequence ID" value="WXB11860.1"/>
    <property type="molecule type" value="Genomic_DNA"/>
</dbReference>
<evidence type="ECO:0000256" key="1">
    <source>
        <dbReference type="SAM" id="MobiDB-lite"/>
    </source>
</evidence>
<name>A0ABZ2LNE5_9BACT</name>
<evidence type="ECO:0000313" key="3">
    <source>
        <dbReference type="Proteomes" id="UP001370348"/>
    </source>
</evidence>
<keyword evidence="3" id="KW-1185">Reference proteome</keyword>
<proteinExistence type="predicted"/>
<evidence type="ECO:0000313" key="2">
    <source>
        <dbReference type="EMBL" id="WXB11860.1"/>
    </source>
</evidence>
<reference evidence="2 3" key="1">
    <citation type="submission" date="2021-12" db="EMBL/GenBank/DDBJ databases">
        <title>Discovery of the Pendulisporaceae a myxobacterial family with distinct sporulation behavior and unique specialized metabolism.</title>
        <authorList>
            <person name="Garcia R."/>
            <person name="Popoff A."/>
            <person name="Bader C.D."/>
            <person name="Loehr J."/>
            <person name="Walesch S."/>
            <person name="Walt C."/>
            <person name="Boldt J."/>
            <person name="Bunk B."/>
            <person name="Haeckl F.J.F.P.J."/>
            <person name="Gunesch A.P."/>
            <person name="Birkelbach J."/>
            <person name="Nuebel U."/>
            <person name="Pietschmann T."/>
            <person name="Bach T."/>
            <person name="Mueller R."/>
        </authorList>
    </citation>
    <scope>NUCLEOTIDE SEQUENCE [LARGE SCALE GENOMIC DNA]</scope>
    <source>
        <strain evidence="2 3">MSr11954</strain>
    </source>
</reference>